<reference evidence="3 4" key="1">
    <citation type="submission" date="2019-05" db="EMBL/GenBank/DDBJ databases">
        <title>Emergence of the Ug99 lineage of the wheat stem rust pathogen through somatic hybridization.</title>
        <authorList>
            <person name="Li F."/>
            <person name="Upadhyaya N.M."/>
            <person name="Sperschneider J."/>
            <person name="Matny O."/>
            <person name="Nguyen-Phuc H."/>
            <person name="Mago R."/>
            <person name="Raley C."/>
            <person name="Miller M.E."/>
            <person name="Silverstein K.A.T."/>
            <person name="Henningsen E."/>
            <person name="Hirsch C.D."/>
            <person name="Visser B."/>
            <person name="Pretorius Z.A."/>
            <person name="Steffenson B.J."/>
            <person name="Schwessinger B."/>
            <person name="Dodds P.N."/>
            <person name="Figueroa M."/>
        </authorList>
    </citation>
    <scope>NUCLEOTIDE SEQUENCE [LARGE SCALE GENOMIC DNA]</scope>
    <source>
        <strain evidence="1">21-0</strain>
        <strain evidence="2 4">Ug99</strain>
    </source>
</reference>
<proteinExistence type="predicted"/>
<evidence type="ECO:0000313" key="3">
    <source>
        <dbReference type="Proteomes" id="UP000324748"/>
    </source>
</evidence>
<comment type="caution">
    <text evidence="1">The sequence shown here is derived from an EMBL/GenBank/DDBJ whole genome shotgun (WGS) entry which is preliminary data.</text>
</comment>
<dbReference type="EMBL" id="VDEP01000203">
    <property type="protein sequence ID" value="KAA1124935.1"/>
    <property type="molecule type" value="Genomic_DNA"/>
</dbReference>
<organism evidence="1 3">
    <name type="scientific">Puccinia graminis f. sp. tritici</name>
    <dbReference type="NCBI Taxonomy" id="56615"/>
    <lineage>
        <taxon>Eukaryota</taxon>
        <taxon>Fungi</taxon>
        <taxon>Dikarya</taxon>
        <taxon>Basidiomycota</taxon>
        <taxon>Pucciniomycotina</taxon>
        <taxon>Pucciniomycetes</taxon>
        <taxon>Pucciniales</taxon>
        <taxon>Pucciniaceae</taxon>
        <taxon>Puccinia</taxon>
    </lineage>
</organism>
<gene>
    <name evidence="1" type="ORF">PGT21_007959</name>
    <name evidence="2" type="ORF">PGTUg99_036921</name>
</gene>
<evidence type="ECO:0000313" key="2">
    <source>
        <dbReference type="EMBL" id="KAA1124935.1"/>
    </source>
</evidence>
<dbReference type="Proteomes" id="UP000324748">
    <property type="component" value="Unassembled WGS sequence"/>
</dbReference>
<name>A0A5B0Q289_PUCGR</name>
<dbReference type="AlphaFoldDB" id="A0A5B0Q289"/>
<sequence length="116" mass="14184">MLNELLNVIDRRRDLFLHLSTELEVQESLLDELDQGRRMLDYHRISRYQKRECRIAEEKWVYDSKWREQFLFVIRTDQALQLPHRQIFEKKKKNQNSIETLLFLKTESSRTKAAMS</sequence>
<dbReference type="OrthoDB" id="244190at2759"/>
<keyword evidence="3" id="KW-1185">Reference proteome</keyword>
<dbReference type="Proteomes" id="UP000325313">
    <property type="component" value="Unassembled WGS sequence"/>
</dbReference>
<evidence type="ECO:0000313" key="1">
    <source>
        <dbReference type="EMBL" id="KAA1107252.1"/>
    </source>
</evidence>
<evidence type="ECO:0000313" key="4">
    <source>
        <dbReference type="Proteomes" id="UP000325313"/>
    </source>
</evidence>
<dbReference type="EMBL" id="VSWC01000029">
    <property type="protein sequence ID" value="KAA1107252.1"/>
    <property type="molecule type" value="Genomic_DNA"/>
</dbReference>
<accession>A0A5B0Q289</accession>
<protein>
    <submittedName>
        <fullName evidence="1">Uncharacterized protein</fullName>
    </submittedName>
</protein>